<feature type="compositionally biased region" description="Polar residues" evidence="1">
    <location>
        <begin position="184"/>
        <end position="207"/>
    </location>
</feature>
<dbReference type="AlphaFoldDB" id="A0A6A7BYB6"/>
<name>A0A6A7BYB6_9PEZI</name>
<evidence type="ECO:0000313" key="3">
    <source>
        <dbReference type="Proteomes" id="UP000799421"/>
    </source>
</evidence>
<feature type="region of interest" description="Disordered" evidence="1">
    <location>
        <begin position="184"/>
        <end position="210"/>
    </location>
</feature>
<dbReference type="EMBL" id="MU005990">
    <property type="protein sequence ID" value="KAF2859699.1"/>
    <property type="molecule type" value="Genomic_DNA"/>
</dbReference>
<feature type="region of interest" description="Disordered" evidence="1">
    <location>
        <begin position="37"/>
        <end position="108"/>
    </location>
</feature>
<evidence type="ECO:0000313" key="2">
    <source>
        <dbReference type="EMBL" id="KAF2859699.1"/>
    </source>
</evidence>
<evidence type="ECO:0008006" key="4">
    <source>
        <dbReference type="Google" id="ProtNLM"/>
    </source>
</evidence>
<reference evidence="2" key="1">
    <citation type="journal article" date="2020" name="Stud. Mycol.">
        <title>101 Dothideomycetes genomes: a test case for predicting lifestyles and emergence of pathogens.</title>
        <authorList>
            <person name="Haridas S."/>
            <person name="Albert R."/>
            <person name="Binder M."/>
            <person name="Bloem J."/>
            <person name="Labutti K."/>
            <person name="Salamov A."/>
            <person name="Andreopoulos B."/>
            <person name="Baker S."/>
            <person name="Barry K."/>
            <person name="Bills G."/>
            <person name="Bluhm B."/>
            <person name="Cannon C."/>
            <person name="Castanera R."/>
            <person name="Culley D."/>
            <person name="Daum C."/>
            <person name="Ezra D."/>
            <person name="Gonzalez J."/>
            <person name="Henrissat B."/>
            <person name="Kuo A."/>
            <person name="Liang C."/>
            <person name="Lipzen A."/>
            <person name="Lutzoni F."/>
            <person name="Magnuson J."/>
            <person name="Mondo S."/>
            <person name="Nolan M."/>
            <person name="Ohm R."/>
            <person name="Pangilinan J."/>
            <person name="Park H.-J."/>
            <person name="Ramirez L."/>
            <person name="Alfaro M."/>
            <person name="Sun H."/>
            <person name="Tritt A."/>
            <person name="Yoshinaga Y."/>
            <person name="Zwiers L.-H."/>
            <person name="Turgeon B."/>
            <person name="Goodwin S."/>
            <person name="Spatafora J."/>
            <person name="Crous P."/>
            <person name="Grigoriev I."/>
        </authorList>
    </citation>
    <scope>NUCLEOTIDE SEQUENCE</scope>
    <source>
        <strain evidence="2">CBS 480.64</strain>
    </source>
</reference>
<proteinExistence type="predicted"/>
<dbReference type="Proteomes" id="UP000799421">
    <property type="component" value="Unassembled WGS sequence"/>
</dbReference>
<sequence>MPLPFPKFQSTGHTGPMAAPVVASLANPSMASRVIQPANGNASHHHGWTPRSCEWSSSYPGPSNQQSIPYMHPNGNRPGFHLSQMRVENPRRREQNRKNARKYRERDESLSLEGIRLKEQGLPYLPEDLAHRYRSYIKRVKEKHAKTLRLRKARSGNSDTTTLNFSPETASYHVGILSNASWTHTTPSLHGPEQDSTIDSDPHSQNVAHEDNMPHATSALTPFDQTWSSEMLFQGCQFQTDLDATGTQFSSTTCIPQIIPGNSQMNQSLVSIASASFSGDGRGHYDLDETLAAMRMDSDEQNVGNDWN</sequence>
<keyword evidence="3" id="KW-1185">Reference proteome</keyword>
<organism evidence="2 3">
    <name type="scientific">Piedraia hortae CBS 480.64</name>
    <dbReference type="NCBI Taxonomy" id="1314780"/>
    <lineage>
        <taxon>Eukaryota</taxon>
        <taxon>Fungi</taxon>
        <taxon>Dikarya</taxon>
        <taxon>Ascomycota</taxon>
        <taxon>Pezizomycotina</taxon>
        <taxon>Dothideomycetes</taxon>
        <taxon>Dothideomycetidae</taxon>
        <taxon>Capnodiales</taxon>
        <taxon>Piedraiaceae</taxon>
        <taxon>Piedraia</taxon>
    </lineage>
</organism>
<accession>A0A6A7BYB6</accession>
<feature type="compositionally biased region" description="Polar residues" evidence="1">
    <location>
        <begin position="54"/>
        <end position="68"/>
    </location>
</feature>
<dbReference type="CDD" id="cd14686">
    <property type="entry name" value="bZIP"/>
    <property type="match status" value="1"/>
</dbReference>
<feature type="compositionally biased region" description="Basic and acidic residues" evidence="1">
    <location>
        <begin position="88"/>
        <end position="108"/>
    </location>
</feature>
<protein>
    <recommendedName>
        <fullName evidence="4">BZIP domain-containing protein</fullName>
    </recommendedName>
</protein>
<evidence type="ECO:0000256" key="1">
    <source>
        <dbReference type="SAM" id="MobiDB-lite"/>
    </source>
</evidence>
<gene>
    <name evidence="2" type="ORF">K470DRAFT_258709</name>
</gene>